<dbReference type="PROSITE" id="PS51821">
    <property type="entry name" value="VELVET"/>
    <property type="match status" value="1"/>
</dbReference>
<evidence type="ECO:0000256" key="4">
    <source>
        <dbReference type="ARBA" id="ARBA00023242"/>
    </source>
</evidence>
<comment type="caution">
    <text evidence="7">The sequence shown here is derived from an EMBL/GenBank/DDBJ whole genome shotgun (WGS) entry which is preliminary data.</text>
</comment>
<evidence type="ECO:0000256" key="2">
    <source>
        <dbReference type="ARBA" id="ARBA00023015"/>
    </source>
</evidence>
<keyword evidence="2" id="KW-0805">Transcription regulation</keyword>
<dbReference type="AlphaFoldDB" id="A0A2T9YPQ1"/>
<name>A0A2T9YPQ1_9FUNG</name>
<evidence type="ECO:0000313" key="8">
    <source>
        <dbReference type="Proteomes" id="UP000245383"/>
    </source>
</evidence>
<keyword evidence="8" id="KW-1185">Reference proteome</keyword>
<dbReference type="STRING" id="133385.A0A2T9YPQ1"/>
<accession>A0A2T9YPQ1</accession>
<keyword evidence="4" id="KW-0539">Nucleus</keyword>
<organism evidence="7 8">
    <name type="scientific">Smittium simulii</name>
    <dbReference type="NCBI Taxonomy" id="133385"/>
    <lineage>
        <taxon>Eukaryota</taxon>
        <taxon>Fungi</taxon>
        <taxon>Fungi incertae sedis</taxon>
        <taxon>Zoopagomycota</taxon>
        <taxon>Kickxellomycotina</taxon>
        <taxon>Harpellomycetes</taxon>
        <taxon>Harpellales</taxon>
        <taxon>Legeriomycetaceae</taxon>
        <taxon>Smittium</taxon>
    </lineage>
</organism>
<evidence type="ECO:0000256" key="5">
    <source>
        <dbReference type="SAM" id="MobiDB-lite"/>
    </source>
</evidence>
<dbReference type="EMBL" id="MBFR01000095">
    <property type="protein sequence ID" value="PVU94328.1"/>
    <property type="molecule type" value="Genomic_DNA"/>
</dbReference>
<protein>
    <recommendedName>
        <fullName evidence="6">Velvet domain-containing protein</fullName>
    </recommendedName>
</protein>
<reference evidence="7 8" key="1">
    <citation type="journal article" date="2018" name="MBio">
        <title>Comparative Genomics Reveals the Core Gene Toolbox for the Fungus-Insect Symbiosis.</title>
        <authorList>
            <person name="Wang Y."/>
            <person name="Stata M."/>
            <person name="Wang W."/>
            <person name="Stajich J.E."/>
            <person name="White M.M."/>
            <person name="Moncalvo J.M."/>
        </authorList>
    </citation>
    <scope>NUCLEOTIDE SEQUENCE [LARGE SCALE GENOMIC DNA]</scope>
    <source>
        <strain evidence="7 8">SWE-8-4</strain>
    </source>
</reference>
<dbReference type="OrthoDB" id="5599552at2759"/>
<feature type="region of interest" description="Disordered" evidence="5">
    <location>
        <begin position="1"/>
        <end position="27"/>
    </location>
</feature>
<evidence type="ECO:0000259" key="6">
    <source>
        <dbReference type="PROSITE" id="PS51821"/>
    </source>
</evidence>
<dbReference type="InterPro" id="IPR038491">
    <property type="entry name" value="Velvet_dom_sf"/>
</dbReference>
<evidence type="ECO:0000256" key="1">
    <source>
        <dbReference type="ARBA" id="ARBA00004123"/>
    </source>
</evidence>
<sequence length="229" mass="26577">MLEDITDYDTSTEYQEHDNQPQDDKKHTYTYKLKIIQHPIRARMCGFGNKDRRPCTPPPILRLFVYDAHGNEIEPLNINSLFYTVFASLTSEDMLHNIDLVYNNIVKYDSQPDTNDEETQKQKKCPYSKSLVGTTVSRATILHDLEGKLGIFFIFHDLSIRKDGVFRLKFSFFDLESNNLLSSTQAQVKDFVYTESITVYTARTFPGMIESTPLAMHFFRQGLKIPVRK</sequence>
<dbReference type="PANTHER" id="PTHR33572:SF3">
    <property type="entry name" value="VELVET COMPLEX SUBUNIT B"/>
    <property type="match status" value="1"/>
</dbReference>
<gene>
    <name evidence="7" type="ORF">BB561_002639</name>
</gene>
<dbReference type="InterPro" id="IPR021740">
    <property type="entry name" value="Velvet"/>
</dbReference>
<dbReference type="InterPro" id="IPR037525">
    <property type="entry name" value="Velvet_dom"/>
</dbReference>
<dbReference type="PANTHER" id="PTHR33572">
    <property type="entry name" value="SPORE DEVELOPMENT REGULATOR VOSA"/>
    <property type="match status" value="1"/>
</dbReference>
<evidence type="ECO:0000313" key="7">
    <source>
        <dbReference type="EMBL" id="PVU94328.1"/>
    </source>
</evidence>
<dbReference type="Pfam" id="PF11754">
    <property type="entry name" value="Velvet"/>
    <property type="match status" value="1"/>
</dbReference>
<dbReference type="Proteomes" id="UP000245383">
    <property type="component" value="Unassembled WGS sequence"/>
</dbReference>
<feature type="compositionally biased region" description="Basic and acidic residues" evidence="5">
    <location>
        <begin position="14"/>
        <end position="27"/>
    </location>
</feature>
<comment type="subcellular location">
    <subcellularLocation>
        <location evidence="1">Nucleus</location>
    </subcellularLocation>
</comment>
<evidence type="ECO:0000256" key="3">
    <source>
        <dbReference type="ARBA" id="ARBA00023163"/>
    </source>
</evidence>
<dbReference type="Gene3D" id="2.60.40.3960">
    <property type="entry name" value="Velvet domain"/>
    <property type="match status" value="1"/>
</dbReference>
<keyword evidence="3" id="KW-0804">Transcription</keyword>
<feature type="domain" description="Velvet" evidence="6">
    <location>
        <begin position="26"/>
        <end position="228"/>
    </location>
</feature>
<proteinExistence type="predicted"/>
<dbReference type="GO" id="GO:0005634">
    <property type="term" value="C:nucleus"/>
    <property type="evidence" value="ECO:0007669"/>
    <property type="project" value="UniProtKB-SubCell"/>
</dbReference>